<dbReference type="Gene3D" id="3.10.580.10">
    <property type="entry name" value="CBS-domain"/>
    <property type="match status" value="1"/>
</dbReference>
<proteinExistence type="predicted"/>
<dbReference type="EMBL" id="BAOS01000022">
    <property type="protein sequence ID" value="GAX61329.1"/>
    <property type="molecule type" value="Genomic_DNA"/>
</dbReference>
<dbReference type="InterPro" id="IPR051257">
    <property type="entry name" value="Diverse_CBS-Domain"/>
</dbReference>
<dbReference type="PANTHER" id="PTHR43080:SF2">
    <property type="entry name" value="CBS DOMAIN-CONTAINING PROTEIN"/>
    <property type="match status" value="1"/>
</dbReference>
<dbReference type="PANTHER" id="PTHR43080">
    <property type="entry name" value="CBS DOMAIN-CONTAINING PROTEIN CBSX3, MITOCHONDRIAL"/>
    <property type="match status" value="1"/>
</dbReference>
<reference evidence="5" key="1">
    <citation type="journal article" date="2017" name="Environ. Microbiol. Rep.">
        <title>Genetic Diversity of Marine Anaerobic Ammonium-Oxidizing Bacteria as Revealed by Genomic and Proteomic Analyses of 'Candidatus Scalindua japonica'.</title>
        <authorList>
            <person name="Oshiki M."/>
            <person name="Mizuto K."/>
            <person name="Kimura Z."/>
            <person name="Kindaichi T."/>
            <person name="Satoh H."/>
            <person name="Okabe S."/>
        </authorList>
    </citation>
    <scope>NUCLEOTIDE SEQUENCE [LARGE SCALE GENOMIC DNA]</scope>
    <source>
        <strain evidence="5">husup-a2</strain>
    </source>
</reference>
<dbReference type="Proteomes" id="UP000218542">
    <property type="component" value="Unassembled WGS sequence"/>
</dbReference>
<dbReference type="SMART" id="SM00116">
    <property type="entry name" value="CBS"/>
    <property type="match status" value="2"/>
</dbReference>
<dbReference type="CDD" id="cd04623">
    <property type="entry name" value="CBS_pair_bac_euk"/>
    <property type="match status" value="1"/>
</dbReference>
<feature type="domain" description="CBS" evidence="3">
    <location>
        <begin position="76"/>
        <end position="133"/>
    </location>
</feature>
<keyword evidence="1 2" id="KW-0129">CBS domain</keyword>
<feature type="domain" description="CBS" evidence="3">
    <location>
        <begin position="11"/>
        <end position="67"/>
    </location>
</feature>
<dbReference type="SUPFAM" id="SSF54631">
    <property type="entry name" value="CBS-domain pair"/>
    <property type="match status" value="1"/>
</dbReference>
<accession>A0A286TZK0</accession>
<evidence type="ECO:0000256" key="1">
    <source>
        <dbReference type="ARBA" id="ARBA00023122"/>
    </source>
</evidence>
<dbReference type="OrthoDB" id="5295985at2"/>
<gene>
    <name evidence="4" type="ORF">SCALIN_C22_0038</name>
</gene>
<dbReference type="InterPro" id="IPR046342">
    <property type="entry name" value="CBS_dom_sf"/>
</dbReference>
<evidence type="ECO:0000313" key="4">
    <source>
        <dbReference type="EMBL" id="GAX61329.1"/>
    </source>
</evidence>
<evidence type="ECO:0000259" key="3">
    <source>
        <dbReference type="PROSITE" id="PS51371"/>
    </source>
</evidence>
<organism evidence="4 5">
    <name type="scientific">Candidatus Scalindua japonica</name>
    <dbReference type="NCBI Taxonomy" id="1284222"/>
    <lineage>
        <taxon>Bacteria</taxon>
        <taxon>Pseudomonadati</taxon>
        <taxon>Planctomycetota</taxon>
        <taxon>Candidatus Brocadiia</taxon>
        <taxon>Candidatus Brocadiales</taxon>
        <taxon>Candidatus Scalinduaceae</taxon>
        <taxon>Candidatus Scalindua</taxon>
    </lineage>
</organism>
<dbReference type="PROSITE" id="PS51371">
    <property type="entry name" value="CBS"/>
    <property type="match status" value="2"/>
</dbReference>
<keyword evidence="5" id="KW-1185">Reference proteome</keyword>
<evidence type="ECO:0000313" key="5">
    <source>
        <dbReference type="Proteomes" id="UP000218542"/>
    </source>
</evidence>
<name>A0A286TZK0_9BACT</name>
<comment type="caution">
    <text evidence="4">The sequence shown here is derived from an EMBL/GenBank/DDBJ whole genome shotgun (WGS) entry which is preliminary data.</text>
</comment>
<evidence type="ECO:0000256" key="2">
    <source>
        <dbReference type="PROSITE-ProRule" id="PRU00703"/>
    </source>
</evidence>
<dbReference type="Pfam" id="PF00571">
    <property type="entry name" value="CBS"/>
    <property type="match status" value="2"/>
</dbReference>
<dbReference type="InterPro" id="IPR000644">
    <property type="entry name" value="CBS_dom"/>
</dbReference>
<dbReference type="RefSeq" id="WP_096894718.1">
    <property type="nucleotide sequence ID" value="NZ_BAOS01000022.1"/>
</dbReference>
<sequence>MITVKEILKDKSSNILTISPQDTVYMALEIMAEKDLGALVVVKDEKVVGLFSERDYARNIVLQGKSSKSTLVKDLMNPKPCFVRPENTLNDCMALITEKRTRHLPVLEGEKLIGIVSIGDVVKQYIVDKEFTIQQLENYIAGGL</sequence>
<dbReference type="AlphaFoldDB" id="A0A286TZK0"/>
<dbReference type="InterPro" id="IPR044725">
    <property type="entry name" value="CBSX3_CBS_dom"/>
</dbReference>
<protein>
    <submittedName>
        <fullName evidence="4">Signal transduction protein</fullName>
    </submittedName>
</protein>